<evidence type="ECO:0000313" key="6">
    <source>
        <dbReference type="Proteomes" id="UP000677913"/>
    </source>
</evidence>
<feature type="signal peptide" evidence="3">
    <location>
        <begin position="1"/>
        <end position="21"/>
    </location>
</feature>
<dbReference type="SUPFAM" id="SSF53822">
    <property type="entry name" value="Periplasmic binding protein-like I"/>
    <property type="match status" value="1"/>
</dbReference>
<dbReference type="GO" id="GO:0030246">
    <property type="term" value="F:carbohydrate binding"/>
    <property type="evidence" value="ECO:0007669"/>
    <property type="project" value="TreeGrafter"/>
</dbReference>
<gene>
    <name evidence="5" type="ORF">KGA66_08470</name>
</gene>
<dbReference type="PANTHER" id="PTHR30036:SF1">
    <property type="entry name" value="D-XYLOSE-BINDING PERIPLASMIC PROTEIN"/>
    <property type="match status" value="1"/>
</dbReference>
<dbReference type="Proteomes" id="UP000677913">
    <property type="component" value="Unassembled WGS sequence"/>
</dbReference>
<dbReference type="PROSITE" id="PS51257">
    <property type="entry name" value="PROKAR_LIPOPROTEIN"/>
    <property type="match status" value="1"/>
</dbReference>
<name>A0A8J7WPB2_9ACTN</name>
<dbReference type="AlphaFoldDB" id="A0A8J7WPB2"/>
<dbReference type="InterPro" id="IPR025997">
    <property type="entry name" value="SBP_2_dom"/>
</dbReference>
<dbReference type="GO" id="GO:0030288">
    <property type="term" value="C:outer membrane-bounded periplasmic space"/>
    <property type="evidence" value="ECO:0007669"/>
    <property type="project" value="TreeGrafter"/>
</dbReference>
<accession>A0A8J7WPB2</accession>
<evidence type="ECO:0000256" key="1">
    <source>
        <dbReference type="ARBA" id="ARBA00004196"/>
    </source>
</evidence>
<organism evidence="5 6">
    <name type="scientific">Actinocrinis puniceicyclus</name>
    <dbReference type="NCBI Taxonomy" id="977794"/>
    <lineage>
        <taxon>Bacteria</taxon>
        <taxon>Bacillati</taxon>
        <taxon>Actinomycetota</taxon>
        <taxon>Actinomycetes</taxon>
        <taxon>Catenulisporales</taxon>
        <taxon>Actinospicaceae</taxon>
        <taxon>Actinocrinis</taxon>
    </lineage>
</organism>
<reference evidence="5" key="1">
    <citation type="submission" date="2021-04" db="EMBL/GenBank/DDBJ databases">
        <title>Genome based classification of Actinospica acidithermotolerans sp. nov., an actinobacterium isolated from an Indonesian hot spring.</title>
        <authorList>
            <person name="Kusuma A.B."/>
            <person name="Putra K.E."/>
            <person name="Nafisah S."/>
            <person name="Loh J."/>
            <person name="Nouioui I."/>
            <person name="Goodfellow M."/>
        </authorList>
    </citation>
    <scope>NUCLEOTIDE SEQUENCE</scope>
    <source>
        <strain evidence="5">DSM 45618</strain>
    </source>
</reference>
<protein>
    <submittedName>
        <fullName evidence="5">Substrate-binding domain-containing protein</fullName>
    </submittedName>
</protein>
<evidence type="ECO:0000256" key="3">
    <source>
        <dbReference type="SAM" id="SignalP"/>
    </source>
</evidence>
<feature type="domain" description="Periplasmic binding protein" evidence="4">
    <location>
        <begin position="49"/>
        <end position="309"/>
    </location>
</feature>
<evidence type="ECO:0000313" key="5">
    <source>
        <dbReference type="EMBL" id="MBS2963075.1"/>
    </source>
</evidence>
<keyword evidence="6" id="KW-1185">Reference proteome</keyword>
<comment type="subcellular location">
    <subcellularLocation>
        <location evidence="1">Cell envelope</location>
    </subcellularLocation>
</comment>
<feature type="chain" id="PRO_5039128436" evidence="3">
    <location>
        <begin position="22"/>
        <end position="373"/>
    </location>
</feature>
<dbReference type="Pfam" id="PF13407">
    <property type="entry name" value="Peripla_BP_4"/>
    <property type="match status" value="1"/>
</dbReference>
<dbReference type="InterPro" id="IPR028082">
    <property type="entry name" value="Peripla_BP_I"/>
</dbReference>
<dbReference type="PANTHER" id="PTHR30036">
    <property type="entry name" value="D-XYLOSE-BINDING PERIPLASMIC PROTEIN"/>
    <property type="match status" value="1"/>
</dbReference>
<proteinExistence type="predicted"/>
<dbReference type="Gene3D" id="3.40.50.2300">
    <property type="match status" value="2"/>
</dbReference>
<comment type="caution">
    <text evidence="5">The sequence shown here is derived from an EMBL/GenBank/DDBJ whole genome shotgun (WGS) entry which is preliminary data.</text>
</comment>
<evidence type="ECO:0000256" key="2">
    <source>
        <dbReference type="ARBA" id="ARBA00022729"/>
    </source>
</evidence>
<dbReference type="EMBL" id="JAGSXH010000020">
    <property type="protein sequence ID" value="MBS2963075.1"/>
    <property type="molecule type" value="Genomic_DNA"/>
</dbReference>
<sequence length="373" mass="38670">MRKAVLTATVGAAALAFGVAACSSSSSPSSSSSGSSNNAGAKPKVGIILPETATSARWEGADRPALKAECDKKNLECDIQNAQGSDQQEKTIADTMLKTEHVQVLILCSIDPTTGQAVTSEAKSLGVKVIDYDRLVTGSSPDYYISFDNVAVGKAQGTALAAAVQSMAIKSPDVAILDGAPTDNNATLFNQGYMSVIQPLIDAKTWKKSAEQAIANWDNTTAGTTFTSMYNADHNINVVMVANDGMANAVIADLKNLGINGKVAVSGQDATAGGLQHILDGDQSFTIYKPASQEAVPAVDLAAELAAGTTPTETFANVTDPTNQQAIKSLLATPITITKANIDQPIKENYTPYKDVCTAAYVAKCTAAGITAQ</sequence>
<evidence type="ECO:0000259" key="4">
    <source>
        <dbReference type="Pfam" id="PF13407"/>
    </source>
</evidence>
<keyword evidence="2 3" id="KW-0732">Signal</keyword>
<dbReference type="InterPro" id="IPR050555">
    <property type="entry name" value="Bact_Solute-Bind_Prot2"/>
</dbReference>